<accession>A0A835D3E8</accession>
<feature type="domain" description="AUX/IAA" evidence="3">
    <location>
        <begin position="11"/>
        <end position="121"/>
    </location>
</feature>
<comment type="caution">
    <text evidence="4">The sequence shown here is derived from an EMBL/GenBank/DDBJ whole genome shotgun (WGS) entry which is preliminary data.</text>
</comment>
<keyword evidence="5" id="KW-1185">Reference proteome</keyword>
<sequence>MAKEGPGLDITELRLGLPGSSSPSMDKNDKKRVFSGIANNENSSSSEQKTQTKNQIVGWPPVCSYRKNSFKEKEGVESSKFYVKVSMDGAPFLRKIDLNTHKGYSDLAVSFEKLFGCFGIAGLTTKRLAYWGEVPALHKMARSSQFPTHAQCGTKHPQTCIILPQLKSRVSGELDTASNYGVQSPWQCPRAGSDTTDAAGLTPKRLDYWGELAPLHKKARSSQHTPDVGLNTRRRACITFEQLFSVVDRLLILNSPNFTFEF</sequence>
<feature type="region of interest" description="Disordered" evidence="2">
    <location>
        <begin position="1"/>
        <end position="53"/>
    </location>
</feature>
<dbReference type="InterPro" id="IPR003311">
    <property type="entry name" value="AUX_IAA"/>
</dbReference>
<dbReference type="Pfam" id="PF02309">
    <property type="entry name" value="AUX_IAA"/>
    <property type="match status" value="1"/>
</dbReference>
<keyword evidence="1" id="KW-0539">Nucleus</keyword>
<gene>
    <name evidence="4" type="ORF">HHK36_025738</name>
</gene>
<evidence type="ECO:0000256" key="2">
    <source>
        <dbReference type="SAM" id="MobiDB-lite"/>
    </source>
</evidence>
<evidence type="ECO:0000313" key="5">
    <source>
        <dbReference type="Proteomes" id="UP000655225"/>
    </source>
</evidence>
<dbReference type="PANTHER" id="PTHR31734:SF87">
    <property type="entry name" value="AUXIN-RESPONSIVE PROTEIN IAA5"/>
    <property type="match status" value="1"/>
</dbReference>
<dbReference type="OrthoDB" id="7848332at2759"/>
<dbReference type="Gene3D" id="3.10.20.90">
    <property type="entry name" value="Phosphatidylinositol 3-kinase Catalytic Subunit, Chain A, domain 1"/>
    <property type="match status" value="1"/>
</dbReference>
<comment type="similarity">
    <text evidence="1">Belongs to the Aux/IAA family.</text>
</comment>
<feature type="compositionally biased region" description="Low complexity" evidence="2">
    <location>
        <begin position="15"/>
        <end position="24"/>
    </location>
</feature>
<dbReference type="InterPro" id="IPR033389">
    <property type="entry name" value="AUX/IAA_dom"/>
</dbReference>
<protein>
    <recommendedName>
        <fullName evidence="1">Auxin-responsive protein</fullName>
    </recommendedName>
</protein>
<evidence type="ECO:0000313" key="4">
    <source>
        <dbReference type="EMBL" id="KAF8389053.1"/>
    </source>
</evidence>
<evidence type="ECO:0000259" key="3">
    <source>
        <dbReference type="Pfam" id="PF02309"/>
    </source>
</evidence>
<reference evidence="4 5" key="1">
    <citation type="submission" date="2020-04" db="EMBL/GenBank/DDBJ databases">
        <title>Plant Genome Project.</title>
        <authorList>
            <person name="Zhang R.-G."/>
        </authorList>
    </citation>
    <scope>NUCLEOTIDE SEQUENCE [LARGE SCALE GENOMIC DNA]</scope>
    <source>
        <strain evidence="4">YNK0</strain>
        <tissue evidence="4">Leaf</tissue>
    </source>
</reference>
<dbReference type="EMBL" id="JABCRI010000019">
    <property type="protein sequence ID" value="KAF8389053.1"/>
    <property type="molecule type" value="Genomic_DNA"/>
</dbReference>
<keyword evidence="1" id="KW-0804">Transcription</keyword>
<comment type="subcellular location">
    <subcellularLocation>
        <location evidence="1">Nucleus</location>
    </subcellularLocation>
</comment>
<keyword evidence="1" id="KW-0678">Repressor</keyword>
<proteinExistence type="inferred from homology"/>
<comment type="function">
    <text evidence="1">Aux/IAA proteins are short-lived transcriptional factors that function as repressors of early auxin response genes at low auxin concentrations.</text>
</comment>
<keyword evidence="1" id="KW-0927">Auxin signaling pathway</keyword>
<dbReference type="GO" id="GO:0006355">
    <property type="term" value="P:regulation of DNA-templated transcription"/>
    <property type="evidence" value="ECO:0007669"/>
    <property type="project" value="InterPro"/>
</dbReference>
<keyword evidence="1" id="KW-0805">Transcription regulation</keyword>
<organism evidence="4 5">
    <name type="scientific">Tetracentron sinense</name>
    <name type="common">Spur-leaf</name>
    <dbReference type="NCBI Taxonomy" id="13715"/>
    <lineage>
        <taxon>Eukaryota</taxon>
        <taxon>Viridiplantae</taxon>
        <taxon>Streptophyta</taxon>
        <taxon>Embryophyta</taxon>
        <taxon>Tracheophyta</taxon>
        <taxon>Spermatophyta</taxon>
        <taxon>Magnoliopsida</taxon>
        <taxon>Trochodendrales</taxon>
        <taxon>Trochodendraceae</taxon>
        <taxon>Tetracentron</taxon>
    </lineage>
</organism>
<name>A0A835D3E8_TETSI</name>
<dbReference type="AlphaFoldDB" id="A0A835D3E8"/>
<dbReference type="Proteomes" id="UP000655225">
    <property type="component" value="Unassembled WGS sequence"/>
</dbReference>
<dbReference type="PANTHER" id="PTHR31734">
    <property type="entry name" value="AUXIN-RESPONSIVE PROTEIN IAA17"/>
    <property type="match status" value="1"/>
</dbReference>
<feature type="compositionally biased region" description="Polar residues" evidence="2">
    <location>
        <begin position="37"/>
        <end position="53"/>
    </location>
</feature>
<dbReference type="GO" id="GO:0009734">
    <property type="term" value="P:auxin-activated signaling pathway"/>
    <property type="evidence" value="ECO:0007669"/>
    <property type="project" value="UniProtKB-UniRule"/>
</dbReference>
<dbReference type="GO" id="GO:0005634">
    <property type="term" value="C:nucleus"/>
    <property type="evidence" value="ECO:0007669"/>
    <property type="project" value="UniProtKB-SubCell"/>
</dbReference>
<comment type="subunit">
    <text evidence="1">Homodimers and heterodimers.</text>
</comment>
<evidence type="ECO:0000256" key="1">
    <source>
        <dbReference type="RuleBase" id="RU004549"/>
    </source>
</evidence>